<evidence type="ECO:0000313" key="4">
    <source>
        <dbReference type="Proteomes" id="UP001565368"/>
    </source>
</evidence>
<keyword evidence="4" id="KW-1185">Reference proteome</keyword>
<dbReference type="RefSeq" id="XP_069213566.1">
    <property type="nucleotide sequence ID" value="XM_069350022.1"/>
</dbReference>
<keyword evidence="2" id="KW-0472">Membrane</keyword>
<dbReference type="EMBL" id="JBBXJM010000001">
    <property type="protein sequence ID" value="KAL1413622.1"/>
    <property type="molecule type" value="Genomic_DNA"/>
</dbReference>
<name>A0ABR3QG39_9TREE</name>
<dbReference type="GeneID" id="95982440"/>
<comment type="caution">
    <text evidence="3">The sequence shown here is derived from an EMBL/GenBank/DDBJ whole genome shotgun (WGS) entry which is preliminary data.</text>
</comment>
<proteinExistence type="predicted"/>
<accession>A0ABR3QG39</accession>
<keyword evidence="2" id="KW-1133">Transmembrane helix</keyword>
<protein>
    <submittedName>
        <fullName evidence="3">Uncharacterized protein</fullName>
    </submittedName>
</protein>
<gene>
    <name evidence="3" type="ORF">Q8F55_001397</name>
</gene>
<dbReference type="Proteomes" id="UP001565368">
    <property type="component" value="Unassembled WGS sequence"/>
</dbReference>
<organism evidence="3 4">
    <name type="scientific">Vanrija albida</name>
    <dbReference type="NCBI Taxonomy" id="181172"/>
    <lineage>
        <taxon>Eukaryota</taxon>
        <taxon>Fungi</taxon>
        <taxon>Dikarya</taxon>
        <taxon>Basidiomycota</taxon>
        <taxon>Agaricomycotina</taxon>
        <taxon>Tremellomycetes</taxon>
        <taxon>Trichosporonales</taxon>
        <taxon>Trichosporonaceae</taxon>
        <taxon>Vanrija</taxon>
    </lineage>
</organism>
<sequence>MSATTPTTQHASSSHSPSLPTDPAAEETAPGAGYSFNSSTIVRVAIAAGIIVIVMSAIVVFMKISAWIRYRQRLNRTIALRNQLAAEEQARAFEMAAWSDVPGQAPVEGASSALAPRPWWRLWSRHSKAEKDKVRPHRRGRTNAYAVYEWEGVPQ</sequence>
<feature type="compositionally biased region" description="Polar residues" evidence="1">
    <location>
        <begin position="1"/>
        <end position="19"/>
    </location>
</feature>
<evidence type="ECO:0000256" key="1">
    <source>
        <dbReference type="SAM" id="MobiDB-lite"/>
    </source>
</evidence>
<reference evidence="3 4" key="1">
    <citation type="submission" date="2023-08" db="EMBL/GenBank/DDBJ databases">
        <title>Annotated Genome Sequence of Vanrija albida AlHP1.</title>
        <authorList>
            <person name="Herzog R."/>
        </authorList>
    </citation>
    <scope>NUCLEOTIDE SEQUENCE [LARGE SCALE GENOMIC DNA]</scope>
    <source>
        <strain evidence="3 4">AlHP1</strain>
    </source>
</reference>
<evidence type="ECO:0000256" key="2">
    <source>
        <dbReference type="SAM" id="Phobius"/>
    </source>
</evidence>
<feature type="transmembrane region" description="Helical" evidence="2">
    <location>
        <begin position="44"/>
        <end position="68"/>
    </location>
</feature>
<keyword evidence="2" id="KW-0812">Transmembrane</keyword>
<feature type="region of interest" description="Disordered" evidence="1">
    <location>
        <begin position="1"/>
        <end position="30"/>
    </location>
</feature>
<evidence type="ECO:0000313" key="3">
    <source>
        <dbReference type="EMBL" id="KAL1413622.1"/>
    </source>
</evidence>